<dbReference type="PANTHER" id="PTHR43319:SF3">
    <property type="entry name" value="BETA-LACTAMASE-RELATED DOMAIN-CONTAINING PROTEIN"/>
    <property type="match status" value="1"/>
</dbReference>
<sequence length="400" mass="42286">MDRTYSGCRGAPPGRWRRVERVPSLGSVTVSGSCQDAFEPLRELLAAHLADGTDLGASVAVVHDGELVVDLWGGEARPGVPWVEDTLVMVWSVSKTMAALTTLLLVDRGDLDLDAPVASYWPEFSSPDVLVRHLLAHTSGYAGWSEPLDVPALLDLERAEAALAAQQPWWPPGQGSGYHMISYGHLLDGLVRAATGVPLAEQFRTLLAEPLGADFHLGAGPDVLARVADLVPPTSSSLDVAALPEGNHLIATITNPLLSEPDFNGAAFRGAGLGGVGGLGNARSIARIQCAVSHGGAVDGVRLLSEHTLDRVLEVQADGLDQVLAVPLTWGTGYALPSPGAAPAVPEGRVCWWTGWGGSIVVNDLDRRTTFAYAMNRMEDHMTSSARTDAYVRTAFACLP</sequence>
<dbReference type="AlphaFoldDB" id="A0A6G6WGI2"/>
<evidence type="ECO:0000259" key="1">
    <source>
        <dbReference type="Pfam" id="PF00144"/>
    </source>
</evidence>
<reference evidence="2 3" key="1">
    <citation type="submission" date="2020-02" db="EMBL/GenBank/DDBJ databases">
        <title>Full genome sequence of Nocardioides sp. R-3366.</title>
        <authorList>
            <person name="Im W.-T."/>
        </authorList>
    </citation>
    <scope>NUCLEOTIDE SEQUENCE [LARGE SCALE GENOMIC DNA]</scope>
    <source>
        <strain evidence="2 3">R-3366</strain>
    </source>
</reference>
<name>A0A6G6WGI2_9ACTN</name>
<keyword evidence="3" id="KW-1185">Reference proteome</keyword>
<dbReference type="Gene3D" id="3.40.710.10">
    <property type="entry name" value="DD-peptidase/beta-lactamase superfamily"/>
    <property type="match status" value="1"/>
</dbReference>
<dbReference type="KEGG" id="nano:G5V58_17425"/>
<feature type="domain" description="Beta-lactamase-related" evidence="1">
    <location>
        <begin position="43"/>
        <end position="389"/>
    </location>
</feature>
<dbReference type="Proteomes" id="UP000502996">
    <property type="component" value="Chromosome"/>
</dbReference>
<dbReference type="SUPFAM" id="SSF56601">
    <property type="entry name" value="beta-lactamase/transpeptidase-like"/>
    <property type="match status" value="1"/>
</dbReference>
<dbReference type="Pfam" id="PF00144">
    <property type="entry name" value="Beta-lactamase"/>
    <property type="match status" value="1"/>
</dbReference>
<accession>A0A6G6WGI2</accession>
<dbReference type="InterPro" id="IPR052907">
    <property type="entry name" value="Beta-lactamase/esterase"/>
</dbReference>
<evidence type="ECO:0000313" key="2">
    <source>
        <dbReference type="EMBL" id="QIG44319.1"/>
    </source>
</evidence>
<organism evidence="2 3">
    <name type="scientific">Nocardioides anomalus</name>
    <dbReference type="NCBI Taxonomy" id="2712223"/>
    <lineage>
        <taxon>Bacteria</taxon>
        <taxon>Bacillati</taxon>
        <taxon>Actinomycetota</taxon>
        <taxon>Actinomycetes</taxon>
        <taxon>Propionibacteriales</taxon>
        <taxon>Nocardioidaceae</taxon>
        <taxon>Nocardioides</taxon>
    </lineage>
</organism>
<dbReference type="InterPro" id="IPR012338">
    <property type="entry name" value="Beta-lactam/transpept-like"/>
</dbReference>
<dbReference type="PANTHER" id="PTHR43319">
    <property type="entry name" value="BETA-LACTAMASE-RELATED"/>
    <property type="match status" value="1"/>
</dbReference>
<evidence type="ECO:0000313" key="3">
    <source>
        <dbReference type="Proteomes" id="UP000502996"/>
    </source>
</evidence>
<proteinExistence type="predicted"/>
<dbReference type="InterPro" id="IPR001466">
    <property type="entry name" value="Beta-lactam-related"/>
</dbReference>
<gene>
    <name evidence="2" type="ORF">G5V58_17425</name>
</gene>
<dbReference type="EMBL" id="CP049257">
    <property type="protein sequence ID" value="QIG44319.1"/>
    <property type="molecule type" value="Genomic_DNA"/>
</dbReference>
<dbReference type="PROSITE" id="PS51257">
    <property type="entry name" value="PROKAR_LIPOPROTEIN"/>
    <property type="match status" value="1"/>
</dbReference>
<protein>
    <submittedName>
        <fullName evidence="2">Beta-lactamase family protein</fullName>
    </submittedName>
</protein>